<dbReference type="Proteomes" id="UP000284605">
    <property type="component" value="Unassembled WGS sequence"/>
</dbReference>
<dbReference type="RefSeq" id="WP_119778422.1">
    <property type="nucleotide sequence ID" value="NZ_QYUK01000011.1"/>
</dbReference>
<evidence type="ECO:0000313" key="2">
    <source>
        <dbReference type="EMBL" id="RJF87786.1"/>
    </source>
</evidence>
<keyword evidence="1" id="KW-1133">Transmembrane helix</keyword>
<keyword evidence="3" id="KW-1185">Reference proteome</keyword>
<keyword evidence="1" id="KW-0812">Transmembrane</keyword>
<sequence length="217" mass="23093">MAYRLTLKQRRALDRLANSSLARALTLPVEGRALKGRAIANRLRIESARWAVAFAIGPALIFSILYLIGLAEGQPPASFLAPVGGLWFVAGLLAGSALLGAILGRRTAAGLYRDVEMQQADAPDFFHADVNGLRVTGPNGFRLEGPWARWAVTGLATYPDEGRARGVGRLVVLRSLTLALDADGRRAVTLDPLLLDRGAALCAVVVRALDRAGAFAL</sequence>
<dbReference type="EMBL" id="QYUK01000011">
    <property type="protein sequence ID" value="RJF87786.1"/>
    <property type="molecule type" value="Genomic_DNA"/>
</dbReference>
<organism evidence="2 3">
    <name type="scientific">Oleomonas cavernae</name>
    <dbReference type="NCBI Taxonomy" id="2320859"/>
    <lineage>
        <taxon>Bacteria</taxon>
        <taxon>Pseudomonadati</taxon>
        <taxon>Pseudomonadota</taxon>
        <taxon>Alphaproteobacteria</taxon>
        <taxon>Acetobacterales</taxon>
        <taxon>Acetobacteraceae</taxon>
        <taxon>Oleomonas</taxon>
    </lineage>
</organism>
<keyword evidence="1" id="KW-0472">Membrane</keyword>
<reference evidence="2 3" key="1">
    <citation type="submission" date="2018-09" db="EMBL/GenBank/DDBJ databases">
        <authorList>
            <person name="Zhu H."/>
        </authorList>
    </citation>
    <scope>NUCLEOTIDE SEQUENCE [LARGE SCALE GENOMIC DNA]</scope>
    <source>
        <strain evidence="2 3">K1W22B-8</strain>
    </source>
</reference>
<evidence type="ECO:0000313" key="3">
    <source>
        <dbReference type="Proteomes" id="UP000284605"/>
    </source>
</evidence>
<comment type="caution">
    <text evidence="2">The sequence shown here is derived from an EMBL/GenBank/DDBJ whole genome shotgun (WGS) entry which is preliminary data.</text>
</comment>
<proteinExistence type="predicted"/>
<evidence type="ECO:0000256" key="1">
    <source>
        <dbReference type="SAM" id="Phobius"/>
    </source>
</evidence>
<accession>A0A418WCT1</accession>
<name>A0A418WCT1_9PROT</name>
<gene>
    <name evidence="2" type="ORF">D3874_12760</name>
</gene>
<feature type="transmembrane region" description="Helical" evidence="1">
    <location>
        <begin position="50"/>
        <end position="68"/>
    </location>
</feature>
<feature type="transmembrane region" description="Helical" evidence="1">
    <location>
        <begin position="80"/>
        <end position="103"/>
    </location>
</feature>
<protein>
    <submittedName>
        <fullName evidence="2">Uncharacterized protein</fullName>
    </submittedName>
</protein>
<dbReference type="AlphaFoldDB" id="A0A418WCT1"/>